<dbReference type="RefSeq" id="XP_003054980.1">
    <property type="nucleotide sequence ID" value="XM_003054934.1"/>
</dbReference>
<reference evidence="1 2" key="1">
    <citation type="journal article" date="2009" name="Science">
        <title>Green evolution and dynamic adaptations revealed by genomes of the marine picoeukaryotes Micromonas.</title>
        <authorList>
            <person name="Worden A.Z."/>
            <person name="Lee J.H."/>
            <person name="Mock T."/>
            <person name="Rouze P."/>
            <person name="Simmons M.P."/>
            <person name="Aerts A.L."/>
            <person name="Allen A.E."/>
            <person name="Cuvelier M.L."/>
            <person name="Derelle E."/>
            <person name="Everett M.V."/>
            <person name="Foulon E."/>
            <person name="Grimwood J."/>
            <person name="Gundlach H."/>
            <person name="Henrissat B."/>
            <person name="Napoli C."/>
            <person name="McDonald S.M."/>
            <person name="Parker M.S."/>
            <person name="Rombauts S."/>
            <person name="Salamov A."/>
            <person name="Von Dassow P."/>
            <person name="Badger J.H."/>
            <person name="Coutinho P.M."/>
            <person name="Demir E."/>
            <person name="Dubchak I."/>
            <person name="Gentemann C."/>
            <person name="Eikrem W."/>
            <person name="Gready J.E."/>
            <person name="John U."/>
            <person name="Lanier W."/>
            <person name="Lindquist E.A."/>
            <person name="Lucas S."/>
            <person name="Mayer K.F."/>
            <person name="Moreau H."/>
            <person name="Not F."/>
            <person name="Otillar R."/>
            <person name="Panaud O."/>
            <person name="Pangilinan J."/>
            <person name="Paulsen I."/>
            <person name="Piegu B."/>
            <person name="Poliakov A."/>
            <person name="Robbens S."/>
            <person name="Schmutz J."/>
            <person name="Toulza E."/>
            <person name="Wyss T."/>
            <person name="Zelensky A."/>
            <person name="Zhou K."/>
            <person name="Armbrust E.V."/>
            <person name="Bhattacharya D."/>
            <person name="Goodenough U.W."/>
            <person name="Van de Peer Y."/>
            <person name="Grigoriev I.V."/>
        </authorList>
    </citation>
    <scope>NUCLEOTIDE SEQUENCE [LARGE SCALE GENOMIC DNA]</scope>
    <source>
        <strain evidence="1 2">CCMP1545</strain>
    </source>
</reference>
<dbReference type="AlphaFoldDB" id="C1MHM3"/>
<sequence length="133" mass="14830">MTRARRLRGAQKPVAAYSHFRVLHVFPFHSRLSFPLSQGSDTSAVERSKRFGRGCRGHALWRGCDGVGMVKGPDGSTRHVFAGATIAPLWCNSCVSSRTDGQMRRKETFNLGGKFAENVLYTNELTFKILINQ</sequence>
<dbReference type="Proteomes" id="UP000001876">
    <property type="component" value="Unassembled WGS sequence"/>
</dbReference>
<accession>C1MHM3</accession>
<keyword evidence="2" id="KW-1185">Reference proteome</keyword>
<organism evidence="2">
    <name type="scientific">Micromonas pusilla (strain CCMP1545)</name>
    <name type="common">Picoplanktonic green alga</name>
    <dbReference type="NCBI Taxonomy" id="564608"/>
    <lineage>
        <taxon>Eukaryota</taxon>
        <taxon>Viridiplantae</taxon>
        <taxon>Chlorophyta</taxon>
        <taxon>Mamiellophyceae</taxon>
        <taxon>Mamiellales</taxon>
        <taxon>Mamiellaceae</taxon>
        <taxon>Micromonas</taxon>
    </lineage>
</organism>
<evidence type="ECO:0000313" key="2">
    <source>
        <dbReference type="Proteomes" id="UP000001876"/>
    </source>
</evidence>
<gene>
    <name evidence="1" type="ORF">MICPUCDRAFT_50252</name>
</gene>
<dbReference type="KEGG" id="mpp:MICPUCDRAFT_50252"/>
<protein>
    <submittedName>
        <fullName evidence="1">Predicted protein</fullName>
    </submittedName>
</protein>
<name>C1MHM3_MICPC</name>
<proteinExistence type="predicted"/>
<dbReference type="EMBL" id="GG663735">
    <property type="protein sequence ID" value="EEH60232.1"/>
    <property type="molecule type" value="Genomic_DNA"/>
</dbReference>
<dbReference type="GeneID" id="9680701"/>
<evidence type="ECO:0000313" key="1">
    <source>
        <dbReference type="EMBL" id="EEH60232.1"/>
    </source>
</evidence>